<name>A0A3N2R8W3_9RHOB</name>
<evidence type="ECO:0000313" key="2">
    <source>
        <dbReference type="EMBL" id="ROU03904.1"/>
    </source>
</evidence>
<accession>A0A3N2R8W3</accession>
<comment type="caution">
    <text evidence="2">The sequence shown here is derived from an EMBL/GenBank/DDBJ whole genome shotgun (WGS) entry which is preliminary data.</text>
</comment>
<dbReference type="OrthoDB" id="9984515at2"/>
<sequence>MTRFFALGSALCVCLLGTAAAAQSFDQEPFAISLGVTFSAPMDHGMAMTSDYDDPLGGLGPLLGGVDTLSATVATGGMTAVSNATAAVIDGETASSSNGGASSNPFAPLSSEVSIGGNGFTSSVGNGTYGYN</sequence>
<dbReference type="AlphaFoldDB" id="A0A3N2R8W3"/>
<dbReference type="Proteomes" id="UP000268016">
    <property type="component" value="Unassembled WGS sequence"/>
</dbReference>
<keyword evidence="3" id="KW-1185">Reference proteome</keyword>
<dbReference type="EMBL" id="RDRB01000001">
    <property type="protein sequence ID" value="ROU03904.1"/>
    <property type="molecule type" value="Genomic_DNA"/>
</dbReference>
<dbReference type="RefSeq" id="WP_123640254.1">
    <property type="nucleotide sequence ID" value="NZ_ML119081.1"/>
</dbReference>
<organism evidence="2 3">
    <name type="scientific">Histidinibacterium lentulum</name>
    <dbReference type="NCBI Taxonomy" id="2480588"/>
    <lineage>
        <taxon>Bacteria</taxon>
        <taxon>Pseudomonadati</taxon>
        <taxon>Pseudomonadota</taxon>
        <taxon>Alphaproteobacteria</taxon>
        <taxon>Rhodobacterales</taxon>
        <taxon>Paracoccaceae</taxon>
        <taxon>Histidinibacterium</taxon>
    </lineage>
</organism>
<evidence type="ECO:0000313" key="3">
    <source>
        <dbReference type="Proteomes" id="UP000268016"/>
    </source>
</evidence>
<gene>
    <name evidence="2" type="ORF">EAT49_00385</name>
</gene>
<reference evidence="2 3" key="1">
    <citation type="submission" date="2018-10" db="EMBL/GenBank/DDBJ databases">
        <title>Histidinibacterium lentulum gen. nov., sp. nov., a marine bacterium from the culture broth of Picochlorum sp. 122.</title>
        <authorList>
            <person name="Wang G."/>
        </authorList>
    </citation>
    <scope>NUCLEOTIDE SEQUENCE [LARGE SCALE GENOMIC DNA]</scope>
    <source>
        <strain evidence="2 3">B17</strain>
    </source>
</reference>
<feature type="signal peptide" evidence="1">
    <location>
        <begin position="1"/>
        <end position="21"/>
    </location>
</feature>
<protein>
    <submittedName>
        <fullName evidence="2">Uncharacterized protein</fullName>
    </submittedName>
</protein>
<feature type="chain" id="PRO_5018317536" evidence="1">
    <location>
        <begin position="22"/>
        <end position="132"/>
    </location>
</feature>
<proteinExistence type="predicted"/>
<evidence type="ECO:0000256" key="1">
    <source>
        <dbReference type="SAM" id="SignalP"/>
    </source>
</evidence>
<keyword evidence="1" id="KW-0732">Signal</keyword>